<proteinExistence type="predicted"/>
<reference evidence="1 2" key="1">
    <citation type="journal article" date="2009" name="Nat. Genet.">
        <title>The genome of the cucumber, Cucumis sativus L.</title>
        <authorList>
            <person name="Huang S."/>
            <person name="Li R."/>
            <person name="Zhang Z."/>
            <person name="Li L."/>
            <person name="Gu X."/>
            <person name="Fan W."/>
            <person name="Lucas W.J."/>
            <person name="Wang X."/>
            <person name="Xie B."/>
            <person name="Ni P."/>
            <person name="Ren Y."/>
            <person name="Zhu H."/>
            <person name="Li J."/>
            <person name="Lin K."/>
            <person name="Jin W."/>
            <person name="Fei Z."/>
            <person name="Li G."/>
            <person name="Staub J."/>
            <person name="Kilian A."/>
            <person name="van der Vossen E.A."/>
            <person name="Wu Y."/>
            <person name="Guo J."/>
            <person name="He J."/>
            <person name="Jia Z."/>
            <person name="Ren Y."/>
            <person name="Tian G."/>
            <person name="Lu Y."/>
            <person name="Ruan J."/>
            <person name="Qian W."/>
            <person name="Wang M."/>
            <person name="Huang Q."/>
            <person name="Li B."/>
            <person name="Xuan Z."/>
            <person name="Cao J."/>
            <person name="Asan"/>
            <person name="Wu Z."/>
            <person name="Zhang J."/>
            <person name="Cai Q."/>
            <person name="Bai Y."/>
            <person name="Zhao B."/>
            <person name="Han Y."/>
            <person name="Li Y."/>
            <person name="Li X."/>
            <person name="Wang S."/>
            <person name="Shi Q."/>
            <person name="Liu S."/>
            <person name="Cho W.K."/>
            <person name="Kim J.Y."/>
            <person name="Xu Y."/>
            <person name="Heller-Uszynska K."/>
            <person name="Miao H."/>
            <person name="Cheng Z."/>
            <person name="Zhang S."/>
            <person name="Wu J."/>
            <person name="Yang Y."/>
            <person name="Kang H."/>
            <person name="Li M."/>
            <person name="Liang H."/>
            <person name="Ren X."/>
            <person name="Shi Z."/>
            <person name="Wen M."/>
            <person name="Jian M."/>
            <person name="Yang H."/>
            <person name="Zhang G."/>
            <person name="Yang Z."/>
            <person name="Chen R."/>
            <person name="Liu S."/>
            <person name="Li J."/>
            <person name="Ma L."/>
            <person name="Liu H."/>
            <person name="Zhou Y."/>
            <person name="Zhao J."/>
            <person name="Fang X."/>
            <person name="Li G."/>
            <person name="Fang L."/>
            <person name="Li Y."/>
            <person name="Liu D."/>
            <person name="Zheng H."/>
            <person name="Zhang Y."/>
            <person name="Qin N."/>
            <person name="Li Z."/>
            <person name="Yang G."/>
            <person name="Yang S."/>
            <person name="Bolund L."/>
            <person name="Kristiansen K."/>
            <person name="Zheng H."/>
            <person name="Li S."/>
            <person name="Zhang X."/>
            <person name="Yang H."/>
            <person name="Wang J."/>
            <person name="Sun R."/>
            <person name="Zhang B."/>
            <person name="Jiang S."/>
            <person name="Wang J."/>
            <person name="Du Y."/>
            <person name="Li S."/>
        </authorList>
    </citation>
    <scope>NUCLEOTIDE SEQUENCE [LARGE SCALE GENOMIC DNA]</scope>
    <source>
        <strain evidence="2">cv. 9930</strain>
    </source>
</reference>
<evidence type="ECO:0000313" key="1">
    <source>
        <dbReference type="EMBL" id="KGN43486.1"/>
    </source>
</evidence>
<dbReference type="Proteomes" id="UP000029981">
    <property type="component" value="Chromosome 7"/>
</dbReference>
<dbReference type="OMA" id="IHHASIM"/>
<protein>
    <submittedName>
        <fullName evidence="1">Uncharacterized protein</fullName>
    </submittedName>
</protein>
<accession>A0A0A0K6R1</accession>
<name>A0A0A0K6R1_CUCSA</name>
<dbReference type="AlphaFoldDB" id="A0A0A0K6R1"/>
<dbReference type="Gramene" id="KGN43486">
    <property type="protein sequence ID" value="KGN43486"/>
    <property type="gene ID" value="Csa_7G041315"/>
</dbReference>
<sequence>MNPTSTQHGTPQSLIRLDLHLHYQLLCFFHLPRSPKQIHHASIMLQSRPQMKLHSHHSKILLPFLNQPSMATRGEKRCKSEFIRLLPFFHHPLKQPKHLPKHPMNTITRHQSRPRHLIPLRHSIKHLPCNTQIPAFAIHGNQSIQTRQICREAINQKSPMNLAAKAQGGEAGT</sequence>
<reference evidence="1 2" key="3">
    <citation type="journal article" date="2010" name="BMC Genomics">
        <title>Transcriptome sequencing and comparative analysis of cucumber flowers with different sex types.</title>
        <authorList>
            <person name="Guo S."/>
            <person name="Zheng Y."/>
            <person name="Joung J.G."/>
            <person name="Liu S."/>
            <person name="Zhang Z."/>
            <person name="Crasta O.R."/>
            <person name="Sobral B.W."/>
            <person name="Xu Y."/>
            <person name="Huang S."/>
            <person name="Fei Z."/>
        </authorList>
    </citation>
    <scope>NUCLEOTIDE SEQUENCE [LARGE SCALE GENOMIC DNA]</scope>
    <source>
        <strain evidence="2">cv. 9930</strain>
    </source>
</reference>
<evidence type="ECO:0000313" key="2">
    <source>
        <dbReference type="Proteomes" id="UP000029981"/>
    </source>
</evidence>
<reference evidence="1 2" key="4">
    <citation type="journal article" date="2011" name="BMC Genomics">
        <title>RNA-Seq improves annotation of protein-coding genes in the cucumber genome.</title>
        <authorList>
            <person name="Li Z."/>
            <person name="Zhang Z."/>
            <person name="Yan P."/>
            <person name="Huang S."/>
            <person name="Fei Z."/>
            <person name="Lin K."/>
        </authorList>
    </citation>
    <scope>NUCLEOTIDE SEQUENCE [LARGE SCALE GENOMIC DNA]</scope>
    <source>
        <strain evidence="2">cv. 9930</strain>
    </source>
</reference>
<organism evidence="1 2">
    <name type="scientific">Cucumis sativus</name>
    <name type="common">Cucumber</name>
    <dbReference type="NCBI Taxonomy" id="3659"/>
    <lineage>
        <taxon>Eukaryota</taxon>
        <taxon>Viridiplantae</taxon>
        <taxon>Streptophyta</taxon>
        <taxon>Embryophyta</taxon>
        <taxon>Tracheophyta</taxon>
        <taxon>Spermatophyta</taxon>
        <taxon>Magnoliopsida</taxon>
        <taxon>eudicotyledons</taxon>
        <taxon>Gunneridae</taxon>
        <taxon>Pentapetalae</taxon>
        <taxon>rosids</taxon>
        <taxon>fabids</taxon>
        <taxon>Cucurbitales</taxon>
        <taxon>Cucurbitaceae</taxon>
        <taxon>Benincaseae</taxon>
        <taxon>Cucumis</taxon>
    </lineage>
</organism>
<keyword evidence="2" id="KW-1185">Reference proteome</keyword>
<gene>
    <name evidence="1" type="ORF">Csa_7G041315</name>
</gene>
<reference evidence="1 2" key="2">
    <citation type="journal article" date="2009" name="PLoS ONE">
        <title>An integrated genetic and cytogenetic map of the cucumber genome.</title>
        <authorList>
            <person name="Ren Y."/>
            <person name="Zhang Z."/>
            <person name="Liu J."/>
            <person name="Staub J.E."/>
            <person name="Han Y."/>
            <person name="Cheng Z."/>
            <person name="Li X."/>
            <person name="Lu J."/>
            <person name="Miao H."/>
            <person name="Kang H."/>
            <person name="Xie B."/>
            <person name="Gu X."/>
            <person name="Wang X."/>
            <person name="Du Y."/>
            <person name="Jin W."/>
            <person name="Huang S."/>
        </authorList>
    </citation>
    <scope>NUCLEOTIDE SEQUENCE [LARGE SCALE GENOMIC DNA]</scope>
    <source>
        <strain evidence="2">cv. 9930</strain>
    </source>
</reference>
<dbReference type="EMBL" id="CM002928">
    <property type="protein sequence ID" value="KGN43486.1"/>
    <property type="molecule type" value="Genomic_DNA"/>
</dbReference>